<dbReference type="Pfam" id="PF09739">
    <property type="entry name" value="MCM_bind"/>
    <property type="match status" value="2"/>
</dbReference>
<dbReference type="InterPro" id="IPR019140">
    <property type="entry name" value="MCM_complex-bd"/>
</dbReference>
<comment type="caution">
    <text evidence="3">The sequence shown here is derived from an EMBL/GenBank/DDBJ whole genome shotgun (WGS) entry which is preliminary data.</text>
</comment>
<evidence type="ECO:0000256" key="1">
    <source>
        <dbReference type="ARBA" id="ARBA00004123"/>
    </source>
</evidence>
<evidence type="ECO:0000313" key="3">
    <source>
        <dbReference type="EMBL" id="KAJ1921900.1"/>
    </source>
</evidence>
<dbReference type="PANTHER" id="PTHR13489">
    <property type="entry name" value="MINI-CHROMOSOME MAINTENANCE COMPLEX-BINDING PROTEIN"/>
    <property type="match status" value="1"/>
</dbReference>
<dbReference type="GO" id="GO:0006261">
    <property type="term" value="P:DNA-templated DNA replication"/>
    <property type="evidence" value="ECO:0007669"/>
    <property type="project" value="TreeGrafter"/>
</dbReference>
<dbReference type="OrthoDB" id="329666at2759"/>
<dbReference type="GO" id="GO:0005634">
    <property type="term" value="C:nucleus"/>
    <property type="evidence" value="ECO:0007669"/>
    <property type="project" value="UniProtKB-SubCell"/>
</dbReference>
<dbReference type="AlphaFoldDB" id="A0A9W8A653"/>
<evidence type="ECO:0008006" key="5">
    <source>
        <dbReference type="Google" id="ProtNLM"/>
    </source>
</evidence>
<gene>
    <name evidence="3" type="ORF">H4219_000246</name>
</gene>
<dbReference type="EMBL" id="JANBPU010000002">
    <property type="protein sequence ID" value="KAJ1921900.1"/>
    <property type="molecule type" value="Genomic_DNA"/>
</dbReference>
<organism evidence="3 4">
    <name type="scientific">Mycoemilia scoparia</name>
    <dbReference type="NCBI Taxonomy" id="417184"/>
    <lineage>
        <taxon>Eukaryota</taxon>
        <taxon>Fungi</taxon>
        <taxon>Fungi incertae sedis</taxon>
        <taxon>Zoopagomycota</taxon>
        <taxon>Kickxellomycotina</taxon>
        <taxon>Kickxellomycetes</taxon>
        <taxon>Kickxellales</taxon>
        <taxon>Kickxellaceae</taxon>
        <taxon>Mycoemilia</taxon>
    </lineage>
</organism>
<dbReference type="PANTHER" id="PTHR13489:SF0">
    <property type="entry name" value="MINI-CHROMOSOME MAINTENANCE COMPLEX-BINDING PROTEIN"/>
    <property type="match status" value="1"/>
</dbReference>
<protein>
    <recommendedName>
        <fullName evidence="5">Mini-chromosome maintenance complex-binding protein</fullName>
    </recommendedName>
</protein>
<name>A0A9W8A653_9FUNG</name>
<proteinExistence type="predicted"/>
<evidence type="ECO:0000256" key="2">
    <source>
        <dbReference type="ARBA" id="ARBA00023242"/>
    </source>
</evidence>
<evidence type="ECO:0000313" key="4">
    <source>
        <dbReference type="Proteomes" id="UP001150538"/>
    </source>
</evidence>
<sequence length="547" mass="60979">MVATSDIWPKYVSDPKEIIKEVYEQVNGNQDSGEQLVSADRVYSAIEENFRNTLLKPSVLKEIPSLNCVANLSHLREGSLVRFRCMVQDPSFGDELGLISAKARNKRTGEIKVLINVYSDNHSDLGPEEWDILPTDPSSSQFSEREIMYCIGIPGESEWVTKNDKVVDATETTEREGVVPNIPEKHPLGLQKHAGAIVKFIKSENLPKVSQAFDIVGIFEWGLNPHSEDQLLPYVDYLRSACLSYLSGLVGGDEAVGLLLVLNLLSATMSVKDTKVGSLGLNISNFPTVPDSGPKEEGKLRNLAATNLTSSLEKFVPWCVQLPLSISSLNKLKYQPNAESSHIKAGVLQLAPSTLIVCDETELEEGTLQENGVRNLQALQRMATDQCLTYQFPFQPIDIDTNTRIVVLSSGKSLLKLDVSIPLEKAAHDTIIKNCTYGQHSKDSLSDEQLWSLRSYLLNCQKLSYEIPKDISEASSYYAESRRQAQGSETNMPTQESLSFMLTLARLISISKYQQQLSLESWQEAKALYQKIKERKELNRQSVSEDN</sequence>
<accession>A0A9W8A653</accession>
<reference evidence="3" key="1">
    <citation type="submission" date="2022-07" db="EMBL/GenBank/DDBJ databases">
        <title>Phylogenomic reconstructions and comparative analyses of Kickxellomycotina fungi.</title>
        <authorList>
            <person name="Reynolds N.K."/>
            <person name="Stajich J.E."/>
            <person name="Barry K."/>
            <person name="Grigoriev I.V."/>
            <person name="Crous P."/>
            <person name="Smith M.E."/>
        </authorList>
    </citation>
    <scope>NUCLEOTIDE SEQUENCE</scope>
    <source>
        <strain evidence="3">NBRC 100468</strain>
    </source>
</reference>
<comment type="subcellular location">
    <subcellularLocation>
        <location evidence="1">Nucleus</location>
    </subcellularLocation>
</comment>
<keyword evidence="2" id="KW-0539">Nucleus</keyword>
<dbReference type="GO" id="GO:0003682">
    <property type="term" value="F:chromatin binding"/>
    <property type="evidence" value="ECO:0007669"/>
    <property type="project" value="TreeGrafter"/>
</dbReference>
<keyword evidence="4" id="KW-1185">Reference proteome</keyword>
<dbReference type="Proteomes" id="UP001150538">
    <property type="component" value="Unassembled WGS sequence"/>
</dbReference>